<sequence length="352" mass="39534">MHNLKQSIYTIMIIAAACQLMPTKASANNAWVKLSEVSSVQKAPKINMNARVFSKHETRITAAIDGQLTYVAEVGTRVEAGGIVAKMDTVVLDLEIREKKLQIQKAELLLDHLNSNLARLTSIEQKNVTDFEIDKAESERNIAKSDLELFNVQLEQLEDKVRRAAIRTPYDGIVTKRWHRVGEYINNSDLIINMLDTKNLEVRLDIPLKHRAYIKMGDEIIFKTLDSQFKAPVSALIPSFDSNLQTFEMRVSLPESANIHLNIGELVSAAIPVNKKQNQLTVKRDALIIRKQGSYVFKYDQSTQQVQKVPVKVGFGDSIWAVVQGDLKIGEQVVVRGGERLSNGQKVTVNML</sequence>
<evidence type="ECO:0000313" key="5">
    <source>
        <dbReference type="Proteomes" id="UP000076643"/>
    </source>
</evidence>
<keyword evidence="2" id="KW-0175">Coiled coil</keyword>
<dbReference type="AlphaFoldDB" id="A0A167CBH3"/>
<dbReference type="GO" id="GO:1990281">
    <property type="term" value="C:efflux pump complex"/>
    <property type="evidence" value="ECO:0007669"/>
    <property type="project" value="TreeGrafter"/>
</dbReference>
<dbReference type="RefSeq" id="WP_063364517.1">
    <property type="nucleotide sequence ID" value="NZ_AQHB01000039.1"/>
</dbReference>
<gene>
    <name evidence="4" type="ORF">N475_06195</name>
</gene>
<dbReference type="PATRIC" id="fig|1365250.3.peg.118"/>
<dbReference type="GO" id="GO:0015562">
    <property type="term" value="F:efflux transmembrane transporter activity"/>
    <property type="evidence" value="ECO:0007669"/>
    <property type="project" value="TreeGrafter"/>
</dbReference>
<dbReference type="Gene3D" id="1.10.287.470">
    <property type="entry name" value="Helix hairpin bin"/>
    <property type="match status" value="1"/>
</dbReference>
<comment type="caution">
    <text evidence="4">The sequence shown here is derived from an EMBL/GenBank/DDBJ whole genome shotgun (WGS) entry which is preliminary data.</text>
</comment>
<keyword evidence="5" id="KW-1185">Reference proteome</keyword>
<dbReference type="Gene3D" id="2.40.420.20">
    <property type="match status" value="1"/>
</dbReference>
<evidence type="ECO:0000256" key="1">
    <source>
        <dbReference type="ARBA" id="ARBA00009477"/>
    </source>
</evidence>
<dbReference type="Gene3D" id="2.40.30.170">
    <property type="match status" value="1"/>
</dbReference>
<keyword evidence="3" id="KW-0732">Signal</keyword>
<protein>
    <submittedName>
        <fullName evidence="4">Uncharacterized protein</fullName>
    </submittedName>
</protein>
<organism evidence="4 5">
    <name type="scientific">Pseudoalteromonas luteoviolacea DSM 6061</name>
    <dbReference type="NCBI Taxonomy" id="1365250"/>
    <lineage>
        <taxon>Bacteria</taxon>
        <taxon>Pseudomonadati</taxon>
        <taxon>Pseudomonadota</taxon>
        <taxon>Gammaproteobacteria</taxon>
        <taxon>Alteromonadales</taxon>
        <taxon>Pseudoalteromonadaceae</taxon>
        <taxon>Pseudoalteromonas</taxon>
    </lineage>
</organism>
<evidence type="ECO:0000313" key="4">
    <source>
        <dbReference type="EMBL" id="KZN47464.1"/>
    </source>
</evidence>
<feature type="coiled-coil region" evidence="2">
    <location>
        <begin position="96"/>
        <end position="167"/>
    </location>
</feature>
<evidence type="ECO:0000256" key="3">
    <source>
        <dbReference type="SAM" id="SignalP"/>
    </source>
</evidence>
<accession>A0A167CBH3</accession>
<comment type="similarity">
    <text evidence="1">Belongs to the membrane fusion protein (MFP) (TC 8.A.1) family.</text>
</comment>
<dbReference type="SUPFAM" id="SSF111369">
    <property type="entry name" value="HlyD-like secretion proteins"/>
    <property type="match status" value="1"/>
</dbReference>
<proteinExistence type="inferred from homology"/>
<dbReference type="InterPro" id="IPR006143">
    <property type="entry name" value="RND_pump_MFP"/>
</dbReference>
<dbReference type="NCBIfam" id="TIGR01730">
    <property type="entry name" value="RND_mfp"/>
    <property type="match status" value="1"/>
</dbReference>
<reference evidence="4 5" key="1">
    <citation type="submission" date="2013-07" db="EMBL/GenBank/DDBJ databases">
        <title>Comparative Genomic and Metabolomic Analysis of Twelve Strains of Pseudoalteromonas luteoviolacea.</title>
        <authorList>
            <person name="Vynne N.G."/>
            <person name="Mansson M."/>
            <person name="Gram L."/>
        </authorList>
    </citation>
    <scope>NUCLEOTIDE SEQUENCE [LARGE SCALE GENOMIC DNA]</scope>
    <source>
        <strain evidence="4 5">DSM 6061</strain>
    </source>
</reference>
<dbReference type="PANTHER" id="PTHR30469">
    <property type="entry name" value="MULTIDRUG RESISTANCE PROTEIN MDTA"/>
    <property type="match status" value="1"/>
</dbReference>
<dbReference type="Proteomes" id="UP000076643">
    <property type="component" value="Unassembled WGS sequence"/>
</dbReference>
<dbReference type="PROSITE" id="PS51257">
    <property type="entry name" value="PROKAR_LIPOPROTEIN"/>
    <property type="match status" value="1"/>
</dbReference>
<dbReference type="Gene3D" id="2.40.50.100">
    <property type="match status" value="1"/>
</dbReference>
<name>A0A167CBH3_9GAMM</name>
<dbReference type="PANTHER" id="PTHR30469:SF15">
    <property type="entry name" value="HLYD FAMILY OF SECRETION PROTEINS"/>
    <property type="match status" value="1"/>
</dbReference>
<feature type="chain" id="PRO_5007884635" evidence="3">
    <location>
        <begin position="28"/>
        <end position="352"/>
    </location>
</feature>
<feature type="signal peptide" evidence="3">
    <location>
        <begin position="1"/>
        <end position="27"/>
    </location>
</feature>
<dbReference type="EMBL" id="AUYB01000013">
    <property type="protein sequence ID" value="KZN47464.1"/>
    <property type="molecule type" value="Genomic_DNA"/>
</dbReference>
<evidence type="ECO:0000256" key="2">
    <source>
        <dbReference type="SAM" id="Coils"/>
    </source>
</evidence>